<feature type="transmembrane region" description="Helical" evidence="6">
    <location>
        <begin position="68"/>
        <end position="88"/>
    </location>
</feature>
<keyword evidence="3 6" id="KW-0812">Transmembrane</keyword>
<comment type="subcellular location">
    <subcellularLocation>
        <location evidence="1">Cell membrane</location>
        <topology evidence="1">Multi-pass membrane protein</topology>
    </subcellularLocation>
</comment>
<dbReference type="RefSeq" id="WP_271689769.1">
    <property type="nucleotide sequence ID" value="NZ_CP116423.1"/>
</dbReference>
<feature type="transmembrane region" description="Helical" evidence="6">
    <location>
        <begin position="270"/>
        <end position="296"/>
    </location>
</feature>
<accession>A0AAX3LSW5</accession>
<feature type="transmembrane region" description="Helical" evidence="6">
    <location>
        <begin position="94"/>
        <end position="114"/>
    </location>
</feature>
<dbReference type="PANTHER" id="PTHR30250">
    <property type="entry name" value="PST FAMILY PREDICTED COLANIC ACID TRANSPORTER"/>
    <property type="match status" value="1"/>
</dbReference>
<reference evidence="7" key="1">
    <citation type="submission" date="2023-01" db="EMBL/GenBank/DDBJ databases">
        <title>Comparative genomic analysis of cold water coral derived Sulfitobacter faviae: insights into their metabolism and habitat adaptation.</title>
        <authorList>
            <person name="Guo Y."/>
            <person name="Lin S."/>
            <person name="Huang Z."/>
            <person name="Tang K."/>
            <person name="Wang X."/>
        </authorList>
    </citation>
    <scope>NUCLEOTIDE SEQUENCE</scope>
    <source>
        <strain evidence="7">SCSIO W_1865</strain>
    </source>
</reference>
<evidence type="ECO:0000256" key="4">
    <source>
        <dbReference type="ARBA" id="ARBA00022989"/>
    </source>
</evidence>
<evidence type="ECO:0000256" key="3">
    <source>
        <dbReference type="ARBA" id="ARBA00022692"/>
    </source>
</evidence>
<sequence length="390" mass="42325">MAIALKSVQIIILVRLYGSEIFGVYSVALGVFGITMVVAQLGLDHFVQREVASGGRKSYAHLLRIGRFLALPGLAAALIAQAIVWHFYAREVALAFAVFVVAAPVYAISWNQIFALRGSGRVNTSLVLFEIVNPLALLLAAFFLRGAELGLAFAFLFASVVTLVLTTIYTKRLPRGITEDFASHCSIGSSVVEARSFYATSMLQATQSLADGLVVGFFLRPVDAALYAIITRMAGLVLMPISILSIYMANLVARLRGQPLFEIWRQMRTFTFASFSLSAAMWAVLMALLPFVSVIFDTSFPPEAKWTYVVVVTTRALQGSAASVTSALFMSGREKYITRIHIVLLPPYLCVLCVFAPSNGLLGVGLSLLGYAFANIAATIFALFISMKTN</sequence>
<gene>
    <name evidence="7" type="ORF">PL336_07235</name>
</gene>
<evidence type="ECO:0000256" key="5">
    <source>
        <dbReference type="ARBA" id="ARBA00023136"/>
    </source>
</evidence>
<feature type="transmembrane region" description="Helical" evidence="6">
    <location>
        <begin position="225"/>
        <end position="249"/>
    </location>
</feature>
<evidence type="ECO:0000256" key="2">
    <source>
        <dbReference type="ARBA" id="ARBA00022475"/>
    </source>
</evidence>
<dbReference type="Proteomes" id="UP001210770">
    <property type="component" value="Chromosome"/>
</dbReference>
<evidence type="ECO:0008006" key="9">
    <source>
        <dbReference type="Google" id="ProtNLM"/>
    </source>
</evidence>
<dbReference type="EMBL" id="CP116423">
    <property type="protein sequence ID" value="WCE71617.1"/>
    <property type="molecule type" value="Genomic_DNA"/>
</dbReference>
<evidence type="ECO:0000313" key="7">
    <source>
        <dbReference type="EMBL" id="WCE71617.1"/>
    </source>
</evidence>
<name>A0AAX3LSW5_9RHOB</name>
<evidence type="ECO:0000256" key="6">
    <source>
        <dbReference type="SAM" id="Phobius"/>
    </source>
</evidence>
<protein>
    <recommendedName>
        <fullName evidence="9">Polysaccharide biosynthesis protein</fullName>
    </recommendedName>
</protein>
<feature type="transmembrane region" description="Helical" evidence="6">
    <location>
        <begin position="368"/>
        <end position="387"/>
    </location>
</feature>
<feature type="transmembrane region" description="Helical" evidence="6">
    <location>
        <begin position="22"/>
        <end position="47"/>
    </location>
</feature>
<feature type="transmembrane region" description="Helical" evidence="6">
    <location>
        <begin position="342"/>
        <end position="362"/>
    </location>
</feature>
<keyword evidence="5 6" id="KW-0472">Membrane</keyword>
<feature type="transmembrane region" description="Helical" evidence="6">
    <location>
        <begin position="126"/>
        <end position="144"/>
    </location>
</feature>
<keyword evidence="4 6" id="KW-1133">Transmembrane helix</keyword>
<evidence type="ECO:0000256" key="1">
    <source>
        <dbReference type="ARBA" id="ARBA00004651"/>
    </source>
</evidence>
<evidence type="ECO:0000313" key="8">
    <source>
        <dbReference type="Proteomes" id="UP001210770"/>
    </source>
</evidence>
<feature type="transmembrane region" description="Helical" evidence="6">
    <location>
        <begin position="308"/>
        <end position="330"/>
    </location>
</feature>
<dbReference type="PANTHER" id="PTHR30250:SF26">
    <property type="entry name" value="PSMA PROTEIN"/>
    <property type="match status" value="1"/>
</dbReference>
<keyword evidence="2" id="KW-1003">Cell membrane</keyword>
<dbReference type="GO" id="GO:0005886">
    <property type="term" value="C:plasma membrane"/>
    <property type="evidence" value="ECO:0007669"/>
    <property type="project" value="UniProtKB-SubCell"/>
</dbReference>
<proteinExistence type="predicted"/>
<dbReference type="InterPro" id="IPR050833">
    <property type="entry name" value="Poly_Biosynth_Transport"/>
</dbReference>
<dbReference type="AlphaFoldDB" id="A0AAX3LSW5"/>
<organism evidence="7 8">
    <name type="scientific">Sulfitobacter faviae</name>
    <dbReference type="NCBI Taxonomy" id="1775881"/>
    <lineage>
        <taxon>Bacteria</taxon>
        <taxon>Pseudomonadati</taxon>
        <taxon>Pseudomonadota</taxon>
        <taxon>Alphaproteobacteria</taxon>
        <taxon>Rhodobacterales</taxon>
        <taxon>Roseobacteraceae</taxon>
        <taxon>Sulfitobacter</taxon>
    </lineage>
</organism>
<feature type="transmembrane region" description="Helical" evidence="6">
    <location>
        <begin position="150"/>
        <end position="169"/>
    </location>
</feature>